<dbReference type="PANTHER" id="PTHR38887:SF1">
    <property type="entry name" value="RAS MODIFICATION PROTEIN ERF4"/>
    <property type="match status" value="1"/>
</dbReference>
<name>A0A319E9D5_ASPSB</name>
<proteinExistence type="predicted"/>
<dbReference type="Proteomes" id="UP000248423">
    <property type="component" value="Unassembled WGS sequence"/>
</dbReference>
<dbReference type="STRING" id="1448318.A0A319E9D5"/>
<feature type="region of interest" description="Disordered" evidence="1">
    <location>
        <begin position="263"/>
        <end position="308"/>
    </location>
</feature>
<reference evidence="2 3" key="1">
    <citation type="submission" date="2018-02" db="EMBL/GenBank/DDBJ databases">
        <title>The genomes of Aspergillus section Nigri reveals drivers in fungal speciation.</title>
        <authorList>
            <consortium name="DOE Joint Genome Institute"/>
            <person name="Vesth T.C."/>
            <person name="Nybo J."/>
            <person name="Theobald S."/>
            <person name="Brandl J."/>
            <person name="Frisvad J.C."/>
            <person name="Nielsen K.F."/>
            <person name="Lyhne E.K."/>
            <person name="Kogle M.E."/>
            <person name="Kuo A."/>
            <person name="Riley R."/>
            <person name="Clum A."/>
            <person name="Nolan M."/>
            <person name="Lipzen A."/>
            <person name="Salamov A."/>
            <person name="Henrissat B."/>
            <person name="Wiebenga A."/>
            <person name="De vries R.P."/>
            <person name="Grigoriev I.V."/>
            <person name="Mortensen U.H."/>
            <person name="Andersen M.R."/>
            <person name="Baker S.E."/>
        </authorList>
    </citation>
    <scope>NUCLEOTIDE SEQUENCE [LARGE SCALE GENOMIC DNA]</scope>
    <source>
        <strain evidence="2 3">CBS 121057</strain>
    </source>
</reference>
<dbReference type="OrthoDB" id="3433125at2759"/>
<sequence length="321" mass="35238">LPYPVVLPQRRPKTRSRGFIRAYAPILSSFGITEPMFLDFLSTANKSCQAKGWLGLINLAALGAMFLPHGISLVVSVAVQIATSVVVEVDGRRRSNNFFDEVNREFFIPRGLFCLVMTWNPEVDAPYVRFDMNDTIVTAMDKGGDGVWGKLKHKLKTSNAEAYGNQLFPEVVAPLVFPELDLQNSVDVDEETRKKYEGLKGKMEFAAGYRDKRAQAKFINENPDSALIQGEKPTFASRYGDPTHPANEGSTIALLTGGHVTMGGLRGGQRHGRLGDRRAGRRGVRNDDDHPPRRDRGAGLRGVTGGGPVTMVQNVLKKVGS</sequence>
<accession>A0A319E9D5</accession>
<feature type="compositionally biased region" description="Basic and acidic residues" evidence="1">
    <location>
        <begin position="273"/>
        <end position="298"/>
    </location>
</feature>
<evidence type="ECO:0000313" key="3">
    <source>
        <dbReference type="Proteomes" id="UP000248423"/>
    </source>
</evidence>
<evidence type="ECO:0000256" key="1">
    <source>
        <dbReference type="SAM" id="MobiDB-lite"/>
    </source>
</evidence>
<protein>
    <submittedName>
        <fullName evidence="2">Uncharacterized protein</fullName>
    </submittedName>
</protein>
<feature type="non-terminal residue" evidence="2">
    <location>
        <position position="1"/>
    </location>
</feature>
<dbReference type="VEuPathDB" id="FungiDB:BO78DRAFT_330356"/>
<feature type="compositionally biased region" description="Gly residues" evidence="1">
    <location>
        <begin position="299"/>
        <end position="308"/>
    </location>
</feature>
<dbReference type="AlphaFoldDB" id="A0A319E9D5"/>
<dbReference type="EMBL" id="KZ826460">
    <property type="protein sequence ID" value="PYI00304.1"/>
    <property type="molecule type" value="Genomic_DNA"/>
</dbReference>
<dbReference type="PANTHER" id="PTHR38887">
    <property type="entry name" value="CHROMOSOME 21, WHOLE GENOME SHOTGUN SEQUENCE"/>
    <property type="match status" value="1"/>
</dbReference>
<keyword evidence="3" id="KW-1185">Reference proteome</keyword>
<evidence type="ECO:0000313" key="2">
    <source>
        <dbReference type="EMBL" id="PYI00304.1"/>
    </source>
</evidence>
<dbReference type="InterPro" id="IPR053221">
    <property type="entry name" value="Burnettramic_acid_biosynth"/>
</dbReference>
<organism evidence="2 3">
    <name type="scientific">Aspergillus sclerotiicarbonarius (strain CBS 121057 / IBT 28362)</name>
    <dbReference type="NCBI Taxonomy" id="1448318"/>
    <lineage>
        <taxon>Eukaryota</taxon>
        <taxon>Fungi</taxon>
        <taxon>Dikarya</taxon>
        <taxon>Ascomycota</taxon>
        <taxon>Pezizomycotina</taxon>
        <taxon>Eurotiomycetes</taxon>
        <taxon>Eurotiomycetidae</taxon>
        <taxon>Eurotiales</taxon>
        <taxon>Aspergillaceae</taxon>
        <taxon>Aspergillus</taxon>
        <taxon>Aspergillus subgen. Circumdati</taxon>
    </lineage>
</organism>
<gene>
    <name evidence="2" type="ORF">BO78DRAFT_330356</name>
</gene>